<dbReference type="EMBL" id="HQ293213">
    <property type="protein sequence ID" value="ADZ74264.1"/>
    <property type="molecule type" value="Genomic_DNA"/>
</dbReference>
<evidence type="ECO:0000313" key="2">
    <source>
        <dbReference type="EMBL" id="ADZ74264.1"/>
    </source>
</evidence>
<sequence>MVTSYSPLWTLSPALHRPPTAAERLRGLLEGLPPTDLPYPPGAWGPLPTTHLPGPSIYDQEQPLPPPQPLPRRRRRPTLREQRQALNDTLKQVEKDAWTLRTDILGDLDNFFDKLGIVPRQ</sequence>
<proteinExistence type="predicted"/>
<evidence type="ECO:0000313" key="3">
    <source>
        <dbReference type="Proteomes" id="UP000052089"/>
    </source>
</evidence>
<dbReference type="GeneID" id="10399585"/>
<dbReference type="RefSeq" id="YP_004346966.1">
    <property type="nucleotide sequence ID" value="NC_015325.1"/>
</dbReference>
<evidence type="ECO:0000256" key="1">
    <source>
        <dbReference type="SAM" id="MobiDB-lite"/>
    </source>
</evidence>
<organism evidence="2 3">
    <name type="scientific">Zalophus californianus papillomavirus 1</name>
    <dbReference type="NCBI Taxonomy" id="998829"/>
    <lineage>
        <taxon>Viruses</taxon>
        <taxon>Monodnaviria</taxon>
        <taxon>Shotokuvirae</taxon>
        <taxon>Cossaviricota</taxon>
        <taxon>Papovaviricetes</taxon>
        <taxon>Zurhausenvirales</taxon>
        <taxon>Papillomaviridae</taxon>
        <taxon>Firstpapillomavirinae</taxon>
        <taxon>Dyonupapillomavirus</taxon>
        <taxon>Dyonupapillomavirus 1</taxon>
    </lineage>
</organism>
<dbReference type="OrthoDB" id="27008at10239"/>
<reference evidence="2 3" key="2">
    <citation type="submission" date="2011-03" db="EMBL/GenBank/DDBJ databases">
        <title>Characterization of a novel papillomavirus species (ZcPV1) from two California sea lions (Zalophus californianus).</title>
        <authorList>
            <person name="Hoffman E.M."/>
            <person name="Stacy B.A."/>
            <person name="Jensen E.D."/>
        </authorList>
    </citation>
    <scope>NUCLEOTIDE SEQUENCE [LARGE SCALE GENOMIC DNA]</scope>
    <source>
        <strain evidence="2">ZcPV1_2008</strain>
    </source>
</reference>
<name>F2X1C6_9PAPI</name>
<feature type="region of interest" description="Disordered" evidence="1">
    <location>
        <begin position="32"/>
        <end position="77"/>
    </location>
</feature>
<accession>F2X1C6</accession>
<protein>
    <submittedName>
        <fullName evidence="2">E4</fullName>
    </submittedName>
</protein>
<dbReference type="Proteomes" id="UP000052089">
    <property type="component" value="Segment"/>
</dbReference>
<reference evidence="2 3" key="1">
    <citation type="submission" date="2010-09" db="EMBL/GenBank/DDBJ databases">
        <authorList>
            <person name="Rivera R."/>
            <person name="Robles-Sikisaka R."/>
            <person name="Wellehan J.F.X.Jr."/>
            <person name="Nollens H."/>
        </authorList>
    </citation>
    <scope>NUCLEOTIDE SEQUENCE [LARGE SCALE GENOMIC DNA]</scope>
    <source>
        <strain evidence="2">ZcPV1_2008</strain>
    </source>
</reference>
<gene>
    <name evidence="2" type="primary">E4</name>
</gene>
<keyword evidence="3" id="KW-1185">Reference proteome</keyword>
<dbReference type="KEGG" id="vg:10399585"/>